<protein>
    <submittedName>
        <fullName evidence="1">Unnamed protein product</fullName>
    </submittedName>
</protein>
<comment type="caution">
    <text evidence="1">The sequence shown here is derived from an EMBL/GenBank/DDBJ whole genome shotgun (WGS) entry which is preliminary data.</text>
</comment>
<dbReference type="AlphaFoldDB" id="A0A9W6TGR7"/>
<evidence type="ECO:0000313" key="2">
    <source>
        <dbReference type="Proteomes" id="UP001165083"/>
    </source>
</evidence>
<reference evidence="1" key="1">
    <citation type="submission" date="2023-04" db="EMBL/GenBank/DDBJ databases">
        <title>Phytophthora lilii NBRC 32176.</title>
        <authorList>
            <person name="Ichikawa N."/>
            <person name="Sato H."/>
            <person name="Tonouchi N."/>
        </authorList>
    </citation>
    <scope>NUCLEOTIDE SEQUENCE</scope>
    <source>
        <strain evidence="1">NBRC 32176</strain>
    </source>
</reference>
<sequence length="155" mass="15652">MTGNSNAGFWTMHFDVEVSELDVAAGALVVEVLAVVESDGVSVVSVLVLALVVLDAVVAADFVAADSEDALVEDDDVSGYAVVTVAVEPLLVVGGAVATLEATAFATDAGAEPPPEPVPSHTQSVYTCQGAPWMVKRLASAQSDSSYGIPAGMSG</sequence>
<name>A0A9W6TGR7_9STRA</name>
<accession>A0A9W6TGR7</accession>
<organism evidence="1 2">
    <name type="scientific">Phytophthora lilii</name>
    <dbReference type="NCBI Taxonomy" id="2077276"/>
    <lineage>
        <taxon>Eukaryota</taxon>
        <taxon>Sar</taxon>
        <taxon>Stramenopiles</taxon>
        <taxon>Oomycota</taxon>
        <taxon>Peronosporomycetes</taxon>
        <taxon>Peronosporales</taxon>
        <taxon>Peronosporaceae</taxon>
        <taxon>Phytophthora</taxon>
    </lineage>
</organism>
<dbReference type="EMBL" id="BSXW01000137">
    <property type="protein sequence ID" value="GMF12960.1"/>
    <property type="molecule type" value="Genomic_DNA"/>
</dbReference>
<keyword evidence="2" id="KW-1185">Reference proteome</keyword>
<dbReference type="Proteomes" id="UP001165083">
    <property type="component" value="Unassembled WGS sequence"/>
</dbReference>
<gene>
    <name evidence="1" type="ORF">Plil01_000349400</name>
</gene>
<proteinExistence type="predicted"/>
<evidence type="ECO:0000313" key="1">
    <source>
        <dbReference type="EMBL" id="GMF12960.1"/>
    </source>
</evidence>